<dbReference type="RefSeq" id="XP_004347834.1">
    <property type="nucleotide sequence ID" value="XM_004347784.2"/>
</dbReference>
<dbReference type="FunFam" id="3.40.30.10:FF:000011">
    <property type="entry name" value="Peroxiredoxin PRX1"/>
    <property type="match status" value="1"/>
</dbReference>
<gene>
    <name evidence="9" type="ORF">CAOG_004009</name>
</gene>
<dbReference type="PANTHER" id="PTHR43503">
    <property type="entry name" value="MCG48959-RELATED"/>
    <property type="match status" value="1"/>
</dbReference>
<keyword evidence="4 6" id="KW-0676">Redox-active center</keyword>
<dbReference type="InterPro" id="IPR024706">
    <property type="entry name" value="Peroxiredoxin_AhpC-typ"/>
</dbReference>
<dbReference type="InterPro" id="IPR019479">
    <property type="entry name" value="Peroxiredoxin_C"/>
</dbReference>
<proteinExistence type="inferred from homology"/>
<dbReference type="Gene3D" id="3.40.30.10">
    <property type="entry name" value="Glutaredoxin"/>
    <property type="match status" value="1"/>
</dbReference>
<dbReference type="PROSITE" id="PS51352">
    <property type="entry name" value="THIOREDOXIN_2"/>
    <property type="match status" value="1"/>
</dbReference>
<dbReference type="InParanoid" id="A0A0D2X2U8"/>
<dbReference type="EMBL" id="KE346365">
    <property type="protein sequence ID" value="KJE93184.1"/>
    <property type="molecule type" value="Genomic_DNA"/>
</dbReference>
<dbReference type="FunFam" id="3.30.1020.10:FF:000001">
    <property type="entry name" value="1-Cys peroxiredoxin"/>
    <property type="match status" value="1"/>
</dbReference>
<dbReference type="InterPro" id="IPR036249">
    <property type="entry name" value="Thioredoxin-like_sf"/>
</dbReference>
<keyword evidence="3 6" id="KW-0560">Oxidoreductase</keyword>
<comment type="function">
    <text evidence="6">Thiol-specific peroxidase that catalyzes the reduction of hydrogen peroxide and organic hydroperoxides to water and alcohols, respectively.</text>
</comment>
<dbReference type="PhylomeDB" id="A0A0D2X2U8"/>
<reference evidence="10" key="1">
    <citation type="submission" date="2011-02" db="EMBL/GenBank/DDBJ databases">
        <title>The Genome Sequence of Capsaspora owczarzaki ATCC 30864.</title>
        <authorList>
            <person name="Russ C."/>
            <person name="Cuomo C."/>
            <person name="Burger G."/>
            <person name="Gray M.W."/>
            <person name="Holland P.W.H."/>
            <person name="King N."/>
            <person name="Lang F.B.F."/>
            <person name="Roger A.J."/>
            <person name="Ruiz-Trillo I."/>
            <person name="Young S.K."/>
            <person name="Zeng Q."/>
            <person name="Gargeya S."/>
            <person name="Alvarado L."/>
            <person name="Berlin A."/>
            <person name="Chapman S.B."/>
            <person name="Chen Z."/>
            <person name="Freedman E."/>
            <person name="Gellesch M."/>
            <person name="Goldberg J."/>
            <person name="Griggs A."/>
            <person name="Gujja S."/>
            <person name="Heilman E."/>
            <person name="Heiman D."/>
            <person name="Howarth C."/>
            <person name="Mehta T."/>
            <person name="Neiman D."/>
            <person name="Pearson M."/>
            <person name="Roberts A."/>
            <person name="Saif S."/>
            <person name="Shea T."/>
            <person name="Shenoy N."/>
            <person name="Sisk P."/>
            <person name="Stolte C."/>
            <person name="Sykes S."/>
            <person name="White J."/>
            <person name="Yandava C."/>
            <person name="Haas B."/>
            <person name="Nusbaum C."/>
            <person name="Birren B."/>
        </authorList>
    </citation>
    <scope>NUCLEOTIDE SEQUENCE</scope>
    <source>
        <strain evidence="10">ATCC 30864</strain>
    </source>
</reference>
<name>A0A0D2X2U8_CAPO3</name>
<dbReference type="GO" id="GO:0045454">
    <property type="term" value="P:cell redox homeostasis"/>
    <property type="evidence" value="ECO:0007669"/>
    <property type="project" value="TreeGrafter"/>
</dbReference>
<evidence type="ECO:0000259" key="8">
    <source>
        <dbReference type="PROSITE" id="PS51352"/>
    </source>
</evidence>
<comment type="similarity">
    <text evidence="5">Belongs to the peroxiredoxin family. Prx6 subfamily.</text>
</comment>
<dbReference type="AlphaFoldDB" id="A0A0D2X2U8"/>
<feature type="active site" description="Cysteine sulfenic acid (-SOH) intermediate; for peroxidase activity" evidence="7">
    <location>
        <position position="45"/>
    </location>
</feature>
<evidence type="ECO:0000256" key="3">
    <source>
        <dbReference type="ARBA" id="ARBA00023002"/>
    </source>
</evidence>
<dbReference type="GO" id="GO:0005829">
    <property type="term" value="C:cytosol"/>
    <property type="evidence" value="ECO:0007669"/>
    <property type="project" value="TreeGrafter"/>
</dbReference>
<dbReference type="PANTHER" id="PTHR43503:SF4">
    <property type="entry name" value="PEROXIREDOXIN-6"/>
    <property type="match status" value="1"/>
</dbReference>
<dbReference type="Pfam" id="PF00578">
    <property type="entry name" value="AhpC-TSA"/>
    <property type="match status" value="1"/>
</dbReference>
<dbReference type="InterPro" id="IPR000866">
    <property type="entry name" value="AhpC/TSA"/>
</dbReference>
<dbReference type="GO" id="GO:0051920">
    <property type="term" value="F:peroxiredoxin activity"/>
    <property type="evidence" value="ECO:0007669"/>
    <property type="project" value="InterPro"/>
</dbReference>
<dbReference type="eggNOG" id="KOG0854">
    <property type="taxonomic scope" value="Eukaryota"/>
</dbReference>
<keyword evidence="10" id="KW-1185">Reference proteome</keyword>
<dbReference type="OMA" id="HGPMNIP"/>
<evidence type="ECO:0000256" key="5">
    <source>
        <dbReference type="ARBA" id="ARBA00025719"/>
    </source>
</evidence>
<accession>A0A0D2X2U8</accession>
<dbReference type="GO" id="GO:0005739">
    <property type="term" value="C:mitochondrion"/>
    <property type="evidence" value="ECO:0007669"/>
    <property type="project" value="TreeGrafter"/>
</dbReference>
<dbReference type="Proteomes" id="UP000008743">
    <property type="component" value="Unassembled WGS sequence"/>
</dbReference>
<dbReference type="CDD" id="cd03016">
    <property type="entry name" value="PRX_1cys"/>
    <property type="match status" value="1"/>
</dbReference>
<dbReference type="SUPFAM" id="SSF52833">
    <property type="entry name" value="Thioredoxin-like"/>
    <property type="match status" value="1"/>
</dbReference>
<dbReference type="InterPro" id="IPR045020">
    <property type="entry name" value="PRX_1cys"/>
</dbReference>
<keyword evidence="2 6" id="KW-0049">Antioxidant</keyword>
<organism evidence="9 10">
    <name type="scientific">Capsaspora owczarzaki (strain ATCC 30864)</name>
    <dbReference type="NCBI Taxonomy" id="595528"/>
    <lineage>
        <taxon>Eukaryota</taxon>
        <taxon>Filasterea</taxon>
        <taxon>Capsaspora</taxon>
    </lineage>
</organism>
<evidence type="ECO:0000313" key="10">
    <source>
        <dbReference type="Proteomes" id="UP000008743"/>
    </source>
</evidence>
<evidence type="ECO:0000256" key="4">
    <source>
        <dbReference type="ARBA" id="ARBA00023284"/>
    </source>
</evidence>
<dbReference type="STRING" id="595528.A0A0D2X2U8"/>
<feature type="domain" description="Thioredoxin" evidence="8">
    <location>
        <begin position="3"/>
        <end position="167"/>
    </location>
</feature>
<dbReference type="Gene3D" id="3.30.1020.10">
    <property type="entry name" value="Antioxidant, Horf6, Chain A, domain2"/>
    <property type="match status" value="1"/>
</dbReference>
<dbReference type="InterPro" id="IPR013766">
    <property type="entry name" value="Thioredoxin_domain"/>
</dbReference>
<evidence type="ECO:0000256" key="2">
    <source>
        <dbReference type="ARBA" id="ARBA00022862"/>
    </source>
</evidence>
<dbReference type="Pfam" id="PF10417">
    <property type="entry name" value="1-cysPrx_C"/>
    <property type="match status" value="1"/>
</dbReference>
<dbReference type="OrthoDB" id="2996783at2759"/>
<evidence type="ECO:0000256" key="1">
    <source>
        <dbReference type="ARBA" id="ARBA00022559"/>
    </source>
</evidence>
<protein>
    <submittedName>
        <fullName evidence="9">Peroxidase</fullName>
    </submittedName>
</protein>
<evidence type="ECO:0000256" key="7">
    <source>
        <dbReference type="PIRSR" id="PIRSR000239-1"/>
    </source>
</evidence>
<keyword evidence="1 6" id="KW-0575">Peroxidase</keyword>
<evidence type="ECO:0000313" key="9">
    <source>
        <dbReference type="EMBL" id="KJE93184.1"/>
    </source>
</evidence>
<dbReference type="PIRSF" id="PIRSF000239">
    <property type="entry name" value="AHPC"/>
    <property type="match status" value="1"/>
</dbReference>
<sequence>MPLNLGETVPDFVADSTEGEIKFHSWLGDSWGILFSHPADFTPVCTTELGCIAKAAQTGEFSRRNTKIIALSVDSAEQHRAWIKDIAAFQGVEGAWPYPILSDTDRTLAVKWGMLDPSEIDSKGLPVTARAVFFIGPDKKVKAVILYPATTGRNVDELVRVLDSLQLTVKYACATPVNWKVGDQVMIQPSVSNEAAKDKFPKGWKTVEVPSKKEYIRLTPYPDH</sequence>
<evidence type="ECO:0000256" key="6">
    <source>
        <dbReference type="PIRNR" id="PIRNR000239"/>
    </source>
</evidence>